<proteinExistence type="predicted"/>
<accession>A0A017HR87</accession>
<gene>
    <name evidence="2" type="ORF">Rumeso_01514</name>
</gene>
<dbReference type="GO" id="GO:0043805">
    <property type="term" value="F:indolepyruvate ferredoxin oxidoreductase activity"/>
    <property type="evidence" value="ECO:0007669"/>
    <property type="project" value="UniProtKB-EC"/>
</dbReference>
<evidence type="ECO:0000256" key="1">
    <source>
        <dbReference type="SAM" id="MobiDB-lite"/>
    </source>
</evidence>
<feature type="compositionally biased region" description="Gly residues" evidence="1">
    <location>
        <begin position="1"/>
        <end position="18"/>
    </location>
</feature>
<feature type="region of interest" description="Disordered" evidence="1">
    <location>
        <begin position="1"/>
        <end position="46"/>
    </location>
</feature>
<keyword evidence="2" id="KW-0670">Pyruvate</keyword>
<feature type="compositionally biased region" description="Basic and acidic residues" evidence="1">
    <location>
        <begin position="21"/>
        <end position="41"/>
    </location>
</feature>
<evidence type="ECO:0000313" key="3">
    <source>
        <dbReference type="Proteomes" id="UP000019666"/>
    </source>
</evidence>
<reference evidence="2 3" key="1">
    <citation type="submission" date="2013-02" db="EMBL/GenBank/DDBJ databases">
        <authorList>
            <person name="Fiebig A."/>
            <person name="Goeker M."/>
            <person name="Klenk H.-P.P."/>
        </authorList>
    </citation>
    <scope>NUCLEOTIDE SEQUENCE [LARGE SCALE GENOMIC DNA]</scope>
    <source>
        <strain evidence="2 3">DSM 19309</strain>
    </source>
</reference>
<organism evidence="2 3">
    <name type="scientific">Rubellimicrobium mesophilum DSM 19309</name>
    <dbReference type="NCBI Taxonomy" id="442562"/>
    <lineage>
        <taxon>Bacteria</taxon>
        <taxon>Pseudomonadati</taxon>
        <taxon>Pseudomonadota</taxon>
        <taxon>Alphaproteobacteria</taxon>
        <taxon>Rhodobacterales</taxon>
        <taxon>Roseobacteraceae</taxon>
        <taxon>Rubellimicrobium</taxon>
    </lineage>
</organism>
<dbReference type="InterPro" id="IPR029061">
    <property type="entry name" value="THDP-binding"/>
</dbReference>
<dbReference type="EMBL" id="AOSK01000039">
    <property type="protein sequence ID" value="EYD76992.1"/>
    <property type="molecule type" value="Genomic_DNA"/>
</dbReference>
<dbReference type="PATRIC" id="fig|442562.3.peg.1499"/>
<name>A0A017HR87_9RHOB</name>
<dbReference type="EC" id="1.2.7.8" evidence="2"/>
<keyword evidence="3" id="KW-1185">Reference proteome</keyword>
<sequence length="208" mass="22547">MPSPGGGDVQGLGGGQRGLGRAREPRVLGRDGRGAGDRGEDYGEGSSIMQERTHAFAMKSQFWLLDPRPNLPAIVKAVGDGFELSEASNTPVMLMVRIRSCHVTGTFATKDNRQPELSVREALSNPRSDFARVVLPPMSFAHEQDKVRNRWPAAEKFIRERGLNEVLGPKEAPVGIVVQGGTRTGCCGRWSGWGSRTSTGRRGCRSTC</sequence>
<protein>
    <submittedName>
        <fullName evidence="2">Indolepyruvate oxidoreductase subunit IorA</fullName>
        <ecNumber evidence="2">1.2.7.8</ecNumber>
    </submittedName>
</protein>
<comment type="caution">
    <text evidence="2">The sequence shown here is derived from an EMBL/GenBank/DDBJ whole genome shotgun (WGS) entry which is preliminary data.</text>
</comment>
<dbReference type="AlphaFoldDB" id="A0A017HR87"/>
<dbReference type="STRING" id="442562.Rumeso_01514"/>
<dbReference type="SUPFAM" id="SSF52518">
    <property type="entry name" value="Thiamin diphosphate-binding fold (THDP-binding)"/>
    <property type="match status" value="1"/>
</dbReference>
<evidence type="ECO:0000313" key="2">
    <source>
        <dbReference type="EMBL" id="EYD76992.1"/>
    </source>
</evidence>
<keyword evidence="2" id="KW-0560">Oxidoreductase</keyword>
<dbReference type="Proteomes" id="UP000019666">
    <property type="component" value="Unassembled WGS sequence"/>
</dbReference>
<dbReference type="HOGENOM" id="CLU_1320117_0_0_5"/>